<name>A0ABM4TDE8_BOSIN</name>
<feature type="region of interest" description="Disordered" evidence="3">
    <location>
        <begin position="342"/>
        <end position="366"/>
    </location>
</feature>
<dbReference type="Proteomes" id="UP001652663">
    <property type="component" value="Chromosome 13"/>
</dbReference>
<dbReference type="PANTHER" id="PTHR24147:SF64">
    <property type="entry name" value="ANKYRIN REPEAT DOMAIN-CONTAINING PROTEIN 19-RELATED"/>
    <property type="match status" value="1"/>
</dbReference>
<organism evidence="5 6">
    <name type="scientific">Bos indicus</name>
    <name type="common">Zebu</name>
    <dbReference type="NCBI Taxonomy" id="9915"/>
    <lineage>
        <taxon>Eukaryota</taxon>
        <taxon>Metazoa</taxon>
        <taxon>Chordata</taxon>
        <taxon>Craniata</taxon>
        <taxon>Vertebrata</taxon>
        <taxon>Euteleostomi</taxon>
        <taxon>Mammalia</taxon>
        <taxon>Eutheria</taxon>
        <taxon>Laurasiatheria</taxon>
        <taxon>Artiodactyla</taxon>
        <taxon>Ruminantia</taxon>
        <taxon>Pecora</taxon>
        <taxon>Bovidae</taxon>
        <taxon>Bovinae</taxon>
        <taxon>Bos</taxon>
    </lineage>
</organism>
<dbReference type="InterPro" id="IPR002110">
    <property type="entry name" value="Ankyrin_rpt"/>
</dbReference>
<feature type="compositionally biased region" description="Polar residues" evidence="3">
    <location>
        <begin position="271"/>
        <end position="286"/>
    </location>
</feature>
<feature type="compositionally biased region" description="Polar residues" evidence="3">
    <location>
        <begin position="528"/>
        <end position="541"/>
    </location>
</feature>
<feature type="repeat" description="ANK" evidence="1">
    <location>
        <begin position="173"/>
        <end position="205"/>
    </location>
</feature>
<feature type="compositionally biased region" description="Basic and acidic residues" evidence="3">
    <location>
        <begin position="489"/>
        <end position="505"/>
    </location>
</feature>
<feature type="region of interest" description="Disordered" evidence="3">
    <location>
        <begin position="1"/>
        <end position="23"/>
    </location>
</feature>
<sequence>MKIFGVRSKKGKSPLGSSINPVRDSSHGINLQPGYRIRDKDLRKIHKAAIVGNVAKVQHVLLFGKNGLNDRDKTNRTALHLACANGHSAVVTLLLERKCQLNLCDNENRTALMKAVECQEEECATLLLEHGADPNVMDVCGNTALHYAVFCQNLSLAAKLLSCDANIEARNKDNLTPLLLAIIERRAQMVEFLVKNGANIHAVDKLKRTALMLAVNYGSTNVVGLLLQQGVDIFSQDVFGQTAEDYAIISGFNIIRQLISAYKEERPKTPPENSNPGSSYQDSSPPEFTALDESSEEDCLCRFSSKPGDDLWLTSNDEVLDFETKQSISESLPEKSVDCLSGAAGPRGKKTLNGQVEDSPGKYPNVKPAVLVKDSVPSKTVGMKDLQTSSSDLASTALSLSLETCQRAGRLKVGDQCPSMSQSMTKNQSASTELGQMTVTDEVKRNIAVMFLVGNSTLHDPCQSQLPENRESQQDLSAELDLEMISEEAQEKPDGDENNHSQVQEKKHKSSEVEVSDNECDAAAESGLIQQRKSGRNSSQEFPAAENEDFDSLRTSFSVSHEAGLVVMNSLSSYPGVHRKEVKKKNNAKRTPEGCVIAPIFEKPDSLTGGLLHVNDENKVNQDDDRPARKTPYDKKKVREQINYVNHLDDLTQSSETVSEDDDVRYSTNSMLQVEPLGLGHKDSVSLLKIQDTILSHERLVGFQRSHCELLREFYRMKSKVRGLQKELSETKEVKSQLEHQKVEWERELGSLRFTLKQKEENRRNADMLCEKMREHLRRKEDEYSKEVEVKQQLELTFRAVEVKLKAERNNLNQTQAGFQQMEVRIKDLESELSKMKSLQEDSNKAELEKYKQLYLVECELIKLLEDKLDKTHQRLAVVSAKLQVEKQQNRSFFNTVSTRPVLEPPCVGNFNNPLVLNGNLTKSKLKVFYLNSTPFE</sequence>
<dbReference type="Pfam" id="PF12796">
    <property type="entry name" value="Ank_2"/>
    <property type="match status" value="2"/>
</dbReference>
<dbReference type="PROSITE" id="PS50088">
    <property type="entry name" value="ANK_REPEAT"/>
    <property type="match status" value="5"/>
</dbReference>
<dbReference type="PRINTS" id="PR01415">
    <property type="entry name" value="ANKYRIN"/>
</dbReference>
<evidence type="ECO:0000259" key="4">
    <source>
        <dbReference type="Pfam" id="PF12001"/>
    </source>
</evidence>
<gene>
    <name evidence="6" type="primary">LOC109567866</name>
</gene>
<evidence type="ECO:0000313" key="6">
    <source>
        <dbReference type="RefSeq" id="XP_070658066.1"/>
    </source>
</evidence>
<feature type="repeat" description="ANK" evidence="1">
    <location>
        <begin position="107"/>
        <end position="139"/>
    </location>
</feature>
<protein>
    <submittedName>
        <fullName evidence="6">Ankyrin repeat domain-containing protein 26-like isoform X12</fullName>
    </submittedName>
</protein>
<keyword evidence="5" id="KW-1185">Reference proteome</keyword>
<evidence type="ECO:0000256" key="1">
    <source>
        <dbReference type="PROSITE-ProRule" id="PRU00023"/>
    </source>
</evidence>
<feature type="repeat" description="ANK" evidence="1">
    <location>
        <begin position="206"/>
        <end position="238"/>
    </location>
</feature>
<feature type="repeat" description="ANK" evidence="1">
    <location>
        <begin position="140"/>
        <end position="172"/>
    </location>
</feature>
<feature type="region of interest" description="Disordered" evidence="3">
    <location>
        <begin position="265"/>
        <end position="291"/>
    </location>
</feature>
<dbReference type="InterPro" id="IPR021885">
    <property type="entry name" value="DUF3496"/>
</dbReference>
<dbReference type="GeneID" id="109567866"/>
<feature type="repeat" description="ANK" evidence="1">
    <location>
        <begin position="74"/>
        <end position="106"/>
    </location>
</feature>
<dbReference type="SMART" id="SM00248">
    <property type="entry name" value="ANK"/>
    <property type="match status" value="5"/>
</dbReference>
<accession>A0ABM4TDE8</accession>
<feature type="region of interest" description="Disordered" evidence="3">
    <location>
        <begin position="489"/>
        <end position="548"/>
    </location>
</feature>
<dbReference type="InterPro" id="IPR050657">
    <property type="entry name" value="Ankyrin_repeat_domain"/>
</dbReference>
<evidence type="ECO:0000256" key="2">
    <source>
        <dbReference type="SAM" id="Coils"/>
    </source>
</evidence>
<keyword evidence="1" id="KW-0040">ANK repeat</keyword>
<dbReference type="PANTHER" id="PTHR24147">
    <property type="entry name" value="ANKYRIN REPEAT DOMAIN 36-RELATED"/>
    <property type="match status" value="1"/>
</dbReference>
<feature type="domain" description="DUF3496" evidence="4">
    <location>
        <begin position="820"/>
        <end position="923"/>
    </location>
</feature>
<evidence type="ECO:0000256" key="3">
    <source>
        <dbReference type="SAM" id="MobiDB-lite"/>
    </source>
</evidence>
<dbReference type="Gene3D" id="1.25.40.20">
    <property type="entry name" value="Ankyrin repeat-containing domain"/>
    <property type="match status" value="2"/>
</dbReference>
<feature type="coiled-coil region" evidence="2">
    <location>
        <begin position="721"/>
        <end position="849"/>
    </location>
</feature>
<dbReference type="Pfam" id="PF12001">
    <property type="entry name" value="DUF3496"/>
    <property type="match status" value="1"/>
</dbReference>
<dbReference type="RefSeq" id="XP_070658066.1">
    <property type="nucleotide sequence ID" value="XM_070801965.1"/>
</dbReference>
<dbReference type="PROSITE" id="PS50297">
    <property type="entry name" value="ANK_REP_REGION"/>
    <property type="match status" value="5"/>
</dbReference>
<dbReference type="InterPro" id="IPR036770">
    <property type="entry name" value="Ankyrin_rpt-contain_sf"/>
</dbReference>
<evidence type="ECO:0000313" key="5">
    <source>
        <dbReference type="Proteomes" id="UP001652663"/>
    </source>
</evidence>
<reference evidence="6" key="1">
    <citation type="submission" date="2025-08" db="UniProtKB">
        <authorList>
            <consortium name="RefSeq"/>
        </authorList>
    </citation>
    <scope>IDENTIFICATION</scope>
    <source>
        <tissue evidence="6">Blood</tissue>
    </source>
</reference>
<keyword evidence="2" id="KW-0175">Coiled coil</keyword>
<dbReference type="Pfam" id="PF00023">
    <property type="entry name" value="Ank"/>
    <property type="match status" value="1"/>
</dbReference>
<dbReference type="SUPFAM" id="SSF48403">
    <property type="entry name" value="Ankyrin repeat"/>
    <property type="match status" value="1"/>
</dbReference>
<proteinExistence type="predicted"/>